<evidence type="ECO:0000259" key="1">
    <source>
        <dbReference type="Pfam" id="PF10551"/>
    </source>
</evidence>
<accession>A0A8S0PAB7</accession>
<comment type="caution">
    <text evidence="2">The sequence shown here is derived from an EMBL/GenBank/DDBJ whole genome shotgun (WGS) entry which is preliminary data.</text>
</comment>
<evidence type="ECO:0000313" key="3">
    <source>
        <dbReference type="Proteomes" id="UP000594638"/>
    </source>
</evidence>
<gene>
    <name evidence="2" type="ORF">OLEA9_A101400</name>
</gene>
<proteinExistence type="predicted"/>
<sequence length="268" mass="30863">MIWASIVGRIGSLQVKSYTPNHTCIRDQYNKHCNYVFPTNRDIEQFKADSKWKTKSILAIVKDDLKTDITRNVAWKMRRYAKELLHGKIDEQFGKLWCYVAKVLRTNPGSTVIIANHNQVFQGIYMCFEVCNKGFVNGCRKVIGVDGCHLRGCFSEIMLTVVGHDANGCIYPIAYAIFQKENTLAWRWFMTHLESDVHIGNGSGWTIMTDRQKGLQNVVNELFLVAEHRICVRHMYSNFFSAGFKGKTLKDYLWRAAKSTTNISDYTH</sequence>
<dbReference type="Proteomes" id="UP000594638">
    <property type="component" value="Unassembled WGS sequence"/>
</dbReference>
<name>A0A8S0PAB7_OLEEU</name>
<dbReference type="AlphaFoldDB" id="A0A8S0PAB7"/>
<evidence type="ECO:0000313" key="2">
    <source>
        <dbReference type="EMBL" id="CAA2935381.1"/>
    </source>
</evidence>
<dbReference type="Pfam" id="PF10551">
    <property type="entry name" value="MULE"/>
    <property type="match status" value="1"/>
</dbReference>
<dbReference type="Gramene" id="OE9A101400T1">
    <property type="protein sequence ID" value="OE9A101400C1"/>
    <property type="gene ID" value="OE9A101400"/>
</dbReference>
<keyword evidence="3" id="KW-1185">Reference proteome</keyword>
<protein>
    <recommendedName>
        <fullName evidence="1">MULE transposase domain-containing protein</fullName>
    </recommendedName>
</protein>
<feature type="domain" description="MULE transposase" evidence="1">
    <location>
        <begin position="142"/>
        <end position="238"/>
    </location>
</feature>
<reference evidence="2 3" key="1">
    <citation type="submission" date="2019-12" db="EMBL/GenBank/DDBJ databases">
        <authorList>
            <person name="Alioto T."/>
            <person name="Alioto T."/>
            <person name="Gomez Garrido J."/>
        </authorList>
    </citation>
    <scope>NUCLEOTIDE SEQUENCE [LARGE SCALE GENOMIC DNA]</scope>
</reference>
<dbReference type="PANTHER" id="PTHR31973:SF191">
    <property type="entry name" value="OS05G0489400 PROTEIN"/>
    <property type="match status" value="1"/>
</dbReference>
<dbReference type="InterPro" id="IPR018289">
    <property type="entry name" value="MULE_transposase_dom"/>
</dbReference>
<dbReference type="OrthoDB" id="1743623at2759"/>
<organism evidence="2 3">
    <name type="scientific">Olea europaea subsp. europaea</name>
    <dbReference type="NCBI Taxonomy" id="158383"/>
    <lineage>
        <taxon>Eukaryota</taxon>
        <taxon>Viridiplantae</taxon>
        <taxon>Streptophyta</taxon>
        <taxon>Embryophyta</taxon>
        <taxon>Tracheophyta</taxon>
        <taxon>Spermatophyta</taxon>
        <taxon>Magnoliopsida</taxon>
        <taxon>eudicotyledons</taxon>
        <taxon>Gunneridae</taxon>
        <taxon>Pentapetalae</taxon>
        <taxon>asterids</taxon>
        <taxon>lamiids</taxon>
        <taxon>Lamiales</taxon>
        <taxon>Oleaceae</taxon>
        <taxon>Oleeae</taxon>
        <taxon>Olea</taxon>
    </lineage>
</organism>
<dbReference type="EMBL" id="CACTIH010000026">
    <property type="protein sequence ID" value="CAA2935381.1"/>
    <property type="molecule type" value="Genomic_DNA"/>
</dbReference>
<dbReference type="PANTHER" id="PTHR31973">
    <property type="entry name" value="POLYPROTEIN, PUTATIVE-RELATED"/>
    <property type="match status" value="1"/>
</dbReference>